<name>A0A1A9F089_9GAMM</name>
<evidence type="ECO:0000259" key="2">
    <source>
        <dbReference type="Pfam" id="PF07885"/>
    </source>
</evidence>
<keyword evidence="4" id="KW-1185">Reference proteome</keyword>
<feature type="transmembrane region" description="Helical" evidence="1">
    <location>
        <begin position="35"/>
        <end position="54"/>
    </location>
</feature>
<keyword evidence="1" id="KW-1133">Transmembrane helix</keyword>
<dbReference type="InterPro" id="IPR013099">
    <property type="entry name" value="K_chnl_dom"/>
</dbReference>
<reference evidence="4" key="1">
    <citation type="submission" date="2016-05" db="EMBL/GenBank/DDBJ databases">
        <authorList>
            <person name="Baek K."/>
            <person name="Yang S.-J."/>
        </authorList>
    </citation>
    <scope>NUCLEOTIDE SEQUENCE [LARGE SCALE GENOMIC DNA]</scope>
    <source>
        <strain evidence="4">ST58-10</strain>
    </source>
</reference>
<evidence type="ECO:0000313" key="3">
    <source>
        <dbReference type="EMBL" id="ANG63502.1"/>
    </source>
</evidence>
<dbReference type="RefSeq" id="WP_067383617.1">
    <property type="nucleotide sequence ID" value="NZ_CP015839.1"/>
</dbReference>
<protein>
    <recommendedName>
        <fullName evidence="2">Potassium channel domain-containing protein</fullName>
    </recommendedName>
</protein>
<feature type="transmembrane region" description="Helical" evidence="1">
    <location>
        <begin position="197"/>
        <end position="216"/>
    </location>
</feature>
<dbReference type="KEGG" id="mars:A8C75_14165"/>
<proteinExistence type="predicted"/>
<feature type="transmembrane region" description="Helical" evidence="1">
    <location>
        <begin position="173"/>
        <end position="191"/>
    </location>
</feature>
<sequence length="252" mass="29126">MISVFILGFMCPTLYLATFLKEGSNKNKVIRSLNWLYFGISVASFLILLISMNISDEEEVRKVSSMDSFFIWLWMVFLLSRCFEIFYAFLRDALDKISDKKSNDRVNFPITAKVYRFLVNKVLDEGKAEKLDSALRYPLEVKVKLLSCMPFKEKVNGGELLNHDRLILSFRSYFELILNFSIIYSLLPAAHWSTDSILNIIQTTYFSGVTITTLGYGDIYPKLWFSQFLSVFEVLCGFTLIVVCLAIYLKDD</sequence>
<reference evidence="3 4" key="2">
    <citation type="journal article" date="2018" name="Int. J. Syst. Evol. Microbiol.">
        <title>Marinobacterium aestuarii sp. nov., a benzene-degrading marine bacterium isolated from estuary sediment.</title>
        <authorList>
            <person name="Bae S.S."/>
            <person name="Jung J."/>
            <person name="Chung D."/>
            <person name="Baek K."/>
        </authorList>
    </citation>
    <scope>NUCLEOTIDE SEQUENCE [LARGE SCALE GENOMIC DNA]</scope>
    <source>
        <strain evidence="3 4">ST58-10</strain>
    </source>
</reference>
<dbReference type="OrthoDB" id="9813518at2"/>
<dbReference type="AlphaFoldDB" id="A0A1A9F089"/>
<evidence type="ECO:0000313" key="4">
    <source>
        <dbReference type="Proteomes" id="UP000078070"/>
    </source>
</evidence>
<gene>
    <name evidence="3" type="ORF">A8C75_14165</name>
</gene>
<feature type="transmembrane region" description="Helical" evidence="1">
    <location>
        <begin position="69"/>
        <end position="90"/>
    </location>
</feature>
<dbReference type="SUPFAM" id="SSF81324">
    <property type="entry name" value="Voltage-gated potassium channels"/>
    <property type="match status" value="1"/>
</dbReference>
<dbReference type="Proteomes" id="UP000078070">
    <property type="component" value="Chromosome"/>
</dbReference>
<feature type="transmembrane region" description="Helical" evidence="1">
    <location>
        <begin position="228"/>
        <end position="249"/>
    </location>
</feature>
<feature type="domain" description="Potassium channel" evidence="2">
    <location>
        <begin position="176"/>
        <end position="247"/>
    </location>
</feature>
<organism evidence="3 4">
    <name type="scientific">Marinobacterium aestuarii</name>
    <dbReference type="NCBI Taxonomy" id="1821621"/>
    <lineage>
        <taxon>Bacteria</taxon>
        <taxon>Pseudomonadati</taxon>
        <taxon>Pseudomonadota</taxon>
        <taxon>Gammaproteobacteria</taxon>
        <taxon>Oceanospirillales</taxon>
        <taxon>Oceanospirillaceae</taxon>
        <taxon>Marinobacterium</taxon>
    </lineage>
</organism>
<accession>A0A1A9F089</accession>
<keyword evidence="1" id="KW-0472">Membrane</keyword>
<feature type="transmembrane region" description="Helical" evidence="1">
    <location>
        <begin position="6"/>
        <end position="23"/>
    </location>
</feature>
<evidence type="ECO:0000256" key="1">
    <source>
        <dbReference type="SAM" id="Phobius"/>
    </source>
</evidence>
<keyword evidence="1" id="KW-0812">Transmembrane</keyword>
<dbReference type="Gene3D" id="1.10.287.70">
    <property type="match status" value="1"/>
</dbReference>
<dbReference type="Pfam" id="PF07885">
    <property type="entry name" value="Ion_trans_2"/>
    <property type="match status" value="1"/>
</dbReference>
<dbReference type="EMBL" id="CP015839">
    <property type="protein sequence ID" value="ANG63502.1"/>
    <property type="molecule type" value="Genomic_DNA"/>
</dbReference>